<gene>
    <name evidence="2" type="ORF">FGO68_gene10365</name>
</gene>
<organism evidence="2 3">
    <name type="scientific">Halteria grandinella</name>
    <dbReference type="NCBI Taxonomy" id="5974"/>
    <lineage>
        <taxon>Eukaryota</taxon>
        <taxon>Sar</taxon>
        <taxon>Alveolata</taxon>
        <taxon>Ciliophora</taxon>
        <taxon>Intramacronucleata</taxon>
        <taxon>Spirotrichea</taxon>
        <taxon>Stichotrichia</taxon>
        <taxon>Sporadotrichida</taxon>
        <taxon>Halteriidae</taxon>
        <taxon>Halteria</taxon>
    </lineage>
</organism>
<dbReference type="AlphaFoldDB" id="A0A8J8P071"/>
<feature type="transmembrane region" description="Helical" evidence="1">
    <location>
        <begin position="28"/>
        <end position="53"/>
    </location>
</feature>
<protein>
    <submittedName>
        <fullName evidence="2">Uncharacterized protein</fullName>
    </submittedName>
</protein>
<keyword evidence="1" id="KW-0812">Transmembrane</keyword>
<name>A0A8J8P071_HALGN</name>
<accession>A0A8J8P071</accession>
<keyword evidence="3" id="KW-1185">Reference proteome</keyword>
<evidence type="ECO:0000313" key="2">
    <source>
        <dbReference type="EMBL" id="TNV83804.1"/>
    </source>
</evidence>
<reference evidence="2" key="1">
    <citation type="submission" date="2019-06" db="EMBL/GenBank/DDBJ databases">
        <authorList>
            <person name="Zheng W."/>
        </authorList>
    </citation>
    <scope>NUCLEOTIDE SEQUENCE</scope>
    <source>
        <strain evidence="2">QDHG01</strain>
    </source>
</reference>
<feature type="transmembrane region" description="Helical" evidence="1">
    <location>
        <begin position="92"/>
        <end position="111"/>
    </location>
</feature>
<keyword evidence="1" id="KW-0472">Membrane</keyword>
<dbReference type="Proteomes" id="UP000785679">
    <property type="component" value="Unassembled WGS sequence"/>
</dbReference>
<feature type="transmembrane region" description="Helical" evidence="1">
    <location>
        <begin position="59"/>
        <end position="80"/>
    </location>
</feature>
<dbReference type="EMBL" id="RRYP01003429">
    <property type="protein sequence ID" value="TNV83804.1"/>
    <property type="molecule type" value="Genomic_DNA"/>
</dbReference>
<evidence type="ECO:0000256" key="1">
    <source>
        <dbReference type="SAM" id="Phobius"/>
    </source>
</evidence>
<sequence length="167" mass="19239">MTKSGTGESNYHGDSEGKEEFSLMRTNLLIGTFIKLNLVLPMGLALTILQEILINEGHAYLGIVVILTLLVLSNVFKRFLEQGGSKQRFVETKGYFLFMFFVIALSIEWSISRRPGEYRVCPEIISYMAIIEHFETIVGPSMTKKTIQYLLLWAYYILRNYIQYGKF</sequence>
<evidence type="ECO:0000313" key="3">
    <source>
        <dbReference type="Proteomes" id="UP000785679"/>
    </source>
</evidence>
<comment type="caution">
    <text evidence="2">The sequence shown here is derived from an EMBL/GenBank/DDBJ whole genome shotgun (WGS) entry which is preliminary data.</text>
</comment>
<keyword evidence="1" id="KW-1133">Transmembrane helix</keyword>
<proteinExistence type="predicted"/>